<evidence type="ECO:0008006" key="4">
    <source>
        <dbReference type="Google" id="ProtNLM"/>
    </source>
</evidence>
<evidence type="ECO:0000256" key="1">
    <source>
        <dbReference type="SAM" id="MobiDB-lite"/>
    </source>
</evidence>
<sequence length="145" mass="15811">MIGVGGQEHCPVKERNIKALAEAGTTHHTNQRTTMTRNMTGKKTSKQHRRWSEMSPGQRSVALALASIQVSLAVTAWMDLACRPAGQVNGSRAKWAAIIGVAFVGPLLYPTRGRRRRTLPPDPRPPGQDHGTAGARKDGNQRPRC</sequence>
<dbReference type="EMBL" id="BAAAOA010000017">
    <property type="protein sequence ID" value="GAA1758764.1"/>
    <property type="molecule type" value="Genomic_DNA"/>
</dbReference>
<proteinExistence type="predicted"/>
<organism evidence="2 3">
    <name type="scientific">Kocuria aegyptia</name>
    <dbReference type="NCBI Taxonomy" id="330943"/>
    <lineage>
        <taxon>Bacteria</taxon>
        <taxon>Bacillati</taxon>
        <taxon>Actinomycetota</taxon>
        <taxon>Actinomycetes</taxon>
        <taxon>Micrococcales</taxon>
        <taxon>Micrococcaceae</taxon>
        <taxon>Kocuria</taxon>
    </lineage>
</organism>
<evidence type="ECO:0000313" key="3">
    <source>
        <dbReference type="Proteomes" id="UP001501204"/>
    </source>
</evidence>
<feature type="region of interest" description="Disordered" evidence="1">
    <location>
        <begin position="23"/>
        <end position="55"/>
    </location>
</feature>
<reference evidence="3" key="1">
    <citation type="journal article" date="2019" name="Int. J. Syst. Evol. Microbiol.">
        <title>The Global Catalogue of Microorganisms (GCM) 10K type strain sequencing project: providing services to taxonomists for standard genome sequencing and annotation.</title>
        <authorList>
            <consortium name="The Broad Institute Genomics Platform"/>
            <consortium name="The Broad Institute Genome Sequencing Center for Infectious Disease"/>
            <person name="Wu L."/>
            <person name="Ma J."/>
        </authorList>
    </citation>
    <scope>NUCLEOTIDE SEQUENCE [LARGE SCALE GENOMIC DNA]</scope>
    <source>
        <strain evidence="3">JCM 14735</strain>
    </source>
</reference>
<gene>
    <name evidence="2" type="ORF">GCM10009767_17470</name>
</gene>
<keyword evidence="3" id="KW-1185">Reference proteome</keyword>
<comment type="caution">
    <text evidence="2">The sequence shown here is derived from an EMBL/GenBank/DDBJ whole genome shotgun (WGS) entry which is preliminary data.</text>
</comment>
<name>A0ABP4WND9_9MICC</name>
<feature type="compositionally biased region" description="Basic and acidic residues" evidence="1">
    <location>
        <begin position="135"/>
        <end position="145"/>
    </location>
</feature>
<feature type="region of interest" description="Disordered" evidence="1">
    <location>
        <begin position="112"/>
        <end position="145"/>
    </location>
</feature>
<dbReference type="Proteomes" id="UP001501204">
    <property type="component" value="Unassembled WGS sequence"/>
</dbReference>
<feature type="compositionally biased region" description="Low complexity" evidence="1">
    <location>
        <begin position="26"/>
        <end position="39"/>
    </location>
</feature>
<protein>
    <recommendedName>
        <fullName evidence="4">Cardiolipin synthase N-terminal domain-containing protein</fullName>
    </recommendedName>
</protein>
<evidence type="ECO:0000313" key="2">
    <source>
        <dbReference type="EMBL" id="GAA1758764.1"/>
    </source>
</evidence>
<accession>A0ABP4WND9</accession>